<evidence type="ECO:0000313" key="1">
    <source>
        <dbReference type="EMBL" id="KAJ1183143.1"/>
    </source>
</evidence>
<organism evidence="1 2">
    <name type="scientific">Pleurodeles waltl</name>
    <name type="common">Iberian ribbed newt</name>
    <dbReference type="NCBI Taxonomy" id="8319"/>
    <lineage>
        <taxon>Eukaryota</taxon>
        <taxon>Metazoa</taxon>
        <taxon>Chordata</taxon>
        <taxon>Craniata</taxon>
        <taxon>Vertebrata</taxon>
        <taxon>Euteleostomi</taxon>
        <taxon>Amphibia</taxon>
        <taxon>Batrachia</taxon>
        <taxon>Caudata</taxon>
        <taxon>Salamandroidea</taxon>
        <taxon>Salamandridae</taxon>
        <taxon>Pleurodelinae</taxon>
        <taxon>Pleurodeles</taxon>
    </lineage>
</organism>
<name>A0AAV7U5R5_PLEWA</name>
<reference evidence="1" key="1">
    <citation type="journal article" date="2022" name="bioRxiv">
        <title>Sequencing and chromosome-scale assembly of the giantPleurodeles waltlgenome.</title>
        <authorList>
            <person name="Brown T."/>
            <person name="Elewa A."/>
            <person name="Iarovenko S."/>
            <person name="Subramanian E."/>
            <person name="Araus A.J."/>
            <person name="Petzold A."/>
            <person name="Susuki M."/>
            <person name="Suzuki K.-i.T."/>
            <person name="Hayashi T."/>
            <person name="Toyoda A."/>
            <person name="Oliveira C."/>
            <person name="Osipova E."/>
            <person name="Leigh N.D."/>
            <person name="Simon A."/>
            <person name="Yun M.H."/>
        </authorList>
    </citation>
    <scope>NUCLEOTIDE SEQUENCE</scope>
    <source>
        <strain evidence="1">20211129_DDA</strain>
        <tissue evidence="1">Liver</tissue>
    </source>
</reference>
<protein>
    <submittedName>
        <fullName evidence="1">Uncharacterized protein</fullName>
    </submittedName>
</protein>
<sequence>MSTQCACVNHWKEELSAHASTTGSRNSVRMREPLEVPKLRPIDSTRIPSAVKSRKCDAFRDIYTNVKECTSLDTRYHGDGLMELQRLHTESSHSEFPRNSP</sequence>
<dbReference type="AlphaFoldDB" id="A0AAV7U5R5"/>
<gene>
    <name evidence="1" type="ORF">NDU88_008313</name>
</gene>
<keyword evidence="2" id="KW-1185">Reference proteome</keyword>
<dbReference type="EMBL" id="JANPWB010000006">
    <property type="protein sequence ID" value="KAJ1183143.1"/>
    <property type="molecule type" value="Genomic_DNA"/>
</dbReference>
<accession>A0AAV7U5R5</accession>
<evidence type="ECO:0000313" key="2">
    <source>
        <dbReference type="Proteomes" id="UP001066276"/>
    </source>
</evidence>
<comment type="caution">
    <text evidence="1">The sequence shown here is derived from an EMBL/GenBank/DDBJ whole genome shotgun (WGS) entry which is preliminary data.</text>
</comment>
<proteinExistence type="predicted"/>
<dbReference type="Proteomes" id="UP001066276">
    <property type="component" value="Chromosome 3_2"/>
</dbReference>